<dbReference type="Proteomes" id="UP000805193">
    <property type="component" value="Unassembled WGS sequence"/>
</dbReference>
<proteinExistence type="predicted"/>
<gene>
    <name evidence="1" type="ORF">HPB47_026613</name>
</gene>
<dbReference type="EMBL" id="JABSTQ010009736">
    <property type="protein sequence ID" value="KAG0426275.1"/>
    <property type="molecule type" value="Genomic_DNA"/>
</dbReference>
<reference evidence="1 2" key="1">
    <citation type="journal article" date="2020" name="Cell">
        <title>Large-Scale Comparative Analyses of Tick Genomes Elucidate Their Genetic Diversity and Vector Capacities.</title>
        <authorList>
            <consortium name="Tick Genome and Microbiome Consortium (TIGMIC)"/>
            <person name="Jia N."/>
            <person name="Wang J."/>
            <person name="Shi W."/>
            <person name="Du L."/>
            <person name="Sun Y."/>
            <person name="Zhan W."/>
            <person name="Jiang J.F."/>
            <person name="Wang Q."/>
            <person name="Zhang B."/>
            <person name="Ji P."/>
            <person name="Bell-Sakyi L."/>
            <person name="Cui X.M."/>
            <person name="Yuan T.T."/>
            <person name="Jiang B.G."/>
            <person name="Yang W.F."/>
            <person name="Lam T.T."/>
            <person name="Chang Q.C."/>
            <person name="Ding S.J."/>
            <person name="Wang X.J."/>
            <person name="Zhu J.G."/>
            <person name="Ruan X.D."/>
            <person name="Zhao L."/>
            <person name="Wei J.T."/>
            <person name="Ye R.Z."/>
            <person name="Que T.C."/>
            <person name="Du C.H."/>
            <person name="Zhou Y.H."/>
            <person name="Cheng J.X."/>
            <person name="Dai P.F."/>
            <person name="Guo W.B."/>
            <person name="Han X.H."/>
            <person name="Huang E.J."/>
            <person name="Li L.F."/>
            <person name="Wei W."/>
            <person name="Gao Y.C."/>
            <person name="Liu J.Z."/>
            <person name="Shao H.Z."/>
            <person name="Wang X."/>
            <person name="Wang C.C."/>
            <person name="Yang T.C."/>
            <person name="Huo Q.B."/>
            <person name="Li W."/>
            <person name="Chen H.Y."/>
            <person name="Chen S.E."/>
            <person name="Zhou L.G."/>
            <person name="Ni X.B."/>
            <person name="Tian J.H."/>
            <person name="Sheng Y."/>
            <person name="Liu T."/>
            <person name="Pan Y.S."/>
            <person name="Xia L.Y."/>
            <person name="Li J."/>
            <person name="Zhao F."/>
            <person name="Cao W.C."/>
        </authorList>
    </citation>
    <scope>NUCLEOTIDE SEQUENCE [LARGE SCALE GENOMIC DNA]</scope>
    <source>
        <strain evidence="1">Iper-2018</strain>
    </source>
</reference>
<evidence type="ECO:0000313" key="2">
    <source>
        <dbReference type="Proteomes" id="UP000805193"/>
    </source>
</evidence>
<keyword evidence="2" id="KW-1185">Reference proteome</keyword>
<feature type="non-terminal residue" evidence="1">
    <location>
        <position position="59"/>
    </location>
</feature>
<name>A0AC60PY83_IXOPE</name>
<comment type="caution">
    <text evidence="1">The sequence shown here is derived from an EMBL/GenBank/DDBJ whole genome shotgun (WGS) entry which is preliminary data.</text>
</comment>
<sequence>APVLRECRGGDARLPVPAHVPHAHPLPGVGHHAEPRAHIRRGRRRHGAGARRDPRPAAE</sequence>
<evidence type="ECO:0000313" key="1">
    <source>
        <dbReference type="EMBL" id="KAG0426275.1"/>
    </source>
</evidence>
<accession>A0AC60PY83</accession>
<feature type="non-terminal residue" evidence="1">
    <location>
        <position position="1"/>
    </location>
</feature>
<protein>
    <submittedName>
        <fullName evidence="1">Uncharacterized protein</fullName>
    </submittedName>
</protein>
<organism evidence="1 2">
    <name type="scientific">Ixodes persulcatus</name>
    <name type="common">Taiga tick</name>
    <dbReference type="NCBI Taxonomy" id="34615"/>
    <lineage>
        <taxon>Eukaryota</taxon>
        <taxon>Metazoa</taxon>
        <taxon>Ecdysozoa</taxon>
        <taxon>Arthropoda</taxon>
        <taxon>Chelicerata</taxon>
        <taxon>Arachnida</taxon>
        <taxon>Acari</taxon>
        <taxon>Parasitiformes</taxon>
        <taxon>Ixodida</taxon>
        <taxon>Ixodoidea</taxon>
        <taxon>Ixodidae</taxon>
        <taxon>Ixodinae</taxon>
        <taxon>Ixodes</taxon>
    </lineage>
</organism>